<dbReference type="InterPro" id="IPR018745">
    <property type="entry name" value="MpsC"/>
</dbReference>
<dbReference type="OrthoDB" id="2677857at2"/>
<feature type="domain" description="Na+-translocating membrane potential-generating system MpsC" evidence="1">
    <location>
        <begin position="137"/>
        <end position="225"/>
    </location>
</feature>
<evidence type="ECO:0000313" key="5">
    <source>
        <dbReference type="Proteomes" id="UP001527202"/>
    </source>
</evidence>
<gene>
    <name evidence="2" type="ORF">M5X16_13760</name>
    <name evidence="3" type="ORF">PC41400_20155</name>
</gene>
<dbReference type="EMBL" id="JAMDMJ010000015">
    <property type="protein sequence ID" value="MCY9596841.1"/>
    <property type="molecule type" value="Genomic_DNA"/>
</dbReference>
<evidence type="ECO:0000313" key="3">
    <source>
        <dbReference type="EMBL" id="QAV19844.1"/>
    </source>
</evidence>
<name>A0A410WZL0_9BACL</name>
<dbReference type="Pfam" id="PF10057">
    <property type="entry name" value="MpsC"/>
    <property type="match status" value="2"/>
</dbReference>
<feature type="domain" description="Na+-translocating membrane potential-generating system MpsC" evidence="1">
    <location>
        <begin position="3"/>
        <end position="107"/>
    </location>
</feature>
<dbReference type="Proteomes" id="UP000288943">
    <property type="component" value="Chromosome"/>
</dbReference>
<dbReference type="AlphaFoldDB" id="A0A410WZL0"/>
<reference evidence="3 4" key="1">
    <citation type="submission" date="2018-01" db="EMBL/GenBank/DDBJ databases">
        <title>The whole genome sequencing and assembly of Paenibacillus chitinolyticus KCCM 41400 strain.</title>
        <authorList>
            <person name="Kim J.-Y."/>
            <person name="Park M.-K."/>
            <person name="Lee Y.-J."/>
            <person name="Yi H."/>
            <person name="Bahn Y.-S."/>
            <person name="Kim J.F."/>
            <person name="Lee D.-W."/>
        </authorList>
    </citation>
    <scope>NUCLEOTIDE SEQUENCE [LARGE SCALE GENOMIC DNA]</scope>
    <source>
        <strain evidence="3 4">KCCM 41400</strain>
    </source>
</reference>
<dbReference type="EMBL" id="CP026520">
    <property type="protein sequence ID" value="QAV19844.1"/>
    <property type="molecule type" value="Genomic_DNA"/>
</dbReference>
<evidence type="ECO:0000313" key="2">
    <source>
        <dbReference type="EMBL" id="MCY9596841.1"/>
    </source>
</evidence>
<reference evidence="2 5" key="2">
    <citation type="submission" date="2022-05" db="EMBL/GenBank/DDBJ databases">
        <title>Genome Sequencing of Bee-Associated Microbes.</title>
        <authorList>
            <person name="Dunlap C."/>
        </authorList>
    </citation>
    <scope>NUCLEOTIDE SEQUENCE [LARGE SCALE GENOMIC DNA]</scope>
    <source>
        <strain evidence="2 5">NRRL B-23120</strain>
    </source>
</reference>
<keyword evidence="5" id="KW-1185">Reference proteome</keyword>
<dbReference type="GeneID" id="95377108"/>
<proteinExistence type="predicted"/>
<accession>A0A410WZL0</accession>
<dbReference type="RefSeq" id="WP_042227214.1">
    <property type="nucleotide sequence ID" value="NZ_BQWH01000002.1"/>
</dbReference>
<dbReference type="Proteomes" id="UP001527202">
    <property type="component" value="Unassembled WGS sequence"/>
</dbReference>
<evidence type="ECO:0000313" key="4">
    <source>
        <dbReference type="Proteomes" id="UP000288943"/>
    </source>
</evidence>
<protein>
    <submittedName>
        <fullName evidence="3">DUF2294 domain-containing protein</fullName>
    </submittedName>
</protein>
<sequence length="226" mass="26144">MEKKTALSQLSSQTGKMLRERFGKGPESIFISYNEHGITLHFRNFVSAVEMILLDKQKGEAVRETRQMVMDVLLPDLKEFITQTVGIAIEEIYYDWDLEDHSGIMIGLTNKSLDADIQEKYAGYEKVHQQVSEVTAHVQKIPDHIYSFWTNPRTLIIVREGLLIMLEKELINTGYENALRVAKTSLEKKLLLHDVDMEQAIGRTVTGLYLDWDFERDRSVLVYTFK</sequence>
<evidence type="ECO:0000259" key="1">
    <source>
        <dbReference type="Pfam" id="PF10057"/>
    </source>
</evidence>
<dbReference type="KEGG" id="pchi:PC41400_20155"/>
<organism evidence="3 4">
    <name type="scientific">Paenibacillus chitinolyticus</name>
    <dbReference type="NCBI Taxonomy" id="79263"/>
    <lineage>
        <taxon>Bacteria</taxon>
        <taxon>Bacillati</taxon>
        <taxon>Bacillota</taxon>
        <taxon>Bacilli</taxon>
        <taxon>Bacillales</taxon>
        <taxon>Paenibacillaceae</taxon>
        <taxon>Paenibacillus</taxon>
    </lineage>
</organism>